<name>A0A2A9NLX0_9AGAR</name>
<dbReference type="GO" id="GO:0016150">
    <property type="term" value="F:translation release factor activity, codon nonspecific"/>
    <property type="evidence" value="ECO:0007669"/>
    <property type="project" value="TreeGrafter"/>
</dbReference>
<dbReference type="Pfam" id="PF00472">
    <property type="entry name" value="RF-1"/>
    <property type="match status" value="1"/>
</dbReference>
<dbReference type="InterPro" id="IPR052104">
    <property type="entry name" value="Mito_Release_Factor_mL62"/>
</dbReference>
<evidence type="ECO:0000313" key="4">
    <source>
        <dbReference type="Proteomes" id="UP000242287"/>
    </source>
</evidence>
<gene>
    <name evidence="3" type="ORF">AMATHDRAFT_143456</name>
</gene>
<organism evidence="3 4">
    <name type="scientific">Amanita thiersii Skay4041</name>
    <dbReference type="NCBI Taxonomy" id="703135"/>
    <lineage>
        <taxon>Eukaryota</taxon>
        <taxon>Fungi</taxon>
        <taxon>Dikarya</taxon>
        <taxon>Basidiomycota</taxon>
        <taxon>Agaricomycotina</taxon>
        <taxon>Agaricomycetes</taxon>
        <taxon>Agaricomycetidae</taxon>
        <taxon>Agaricales</taxon>
        <taxon>Pluteineae</taxon>
        <taxon>Amanitaceae</taxon>
        <taxon>Amanita</taxon>
    </lineage>
</organism>
<evidence type="ECO:0000313" key="3">
    <source>
        <dbReference type="EMBL" id="PFH51088.1"/>
    </source>
</evidence>
<dbReference type="STRING" id="703135.A0A2A9NLX0"/>
<dbReference type="PANTHER" id="PTHR11075:SF54">
    <property type="entry name" value="LARGE RIBOSOMAL SUBUNIT PROTEIN ML62"/>
    <property type="match status" value="1"/>
</dbReference>
<dbReference type="OrthoDB" id="270639at2759"/>
<feature type="domain" description="Prokaryotic-type class I peptide chain release factors" evidence="2">
    <location>
        <begin position="55"/>
        <end position="186"/>
    </location>
</feature>
<accession>A0A2A9NLX0</accession>
<dbReference type="SUPFAM" id="SSF110916">
    <property type="entry name" value="Peptidyl-tRNA hydrolase domain-like"/>
    <property type="match status" value="1"/>
</dbReference>
<dbReference type="InterPro" id="IPR000352">
    <property type="entry name" value="Pep_chain_release_fac_I"/>
</dbReference>
<feature type="compositionally biased region" description="Basic and acidic residues" evidence="1">
    <location>
        <begin position="179"/>
        <end position="191"/>
    </location>
</feature>
<reference evidence="3 4" key="1">
    <citation type="submission" date="2014-02" db="EMBL/GenBank/DDBJ databases">
        <title>Transposable element dynamics among asymbiotic and ectomycorrhizal Amanita fungi.</title>
        <authorList>
            <consortium name="DOE Joint Genome Institute"/>
            <person name="Hess J."/>
            <person name="Skrede I."/>
            <person name="Wolfe B."/>
            <person name="LaButti K."/>
            <person name="Ohm R.A."/>
            <person name="Grigoriev I.V."/>
            <person name="Pringle A."/>
        </authorList>
    </citation>
    <scope>NUCLEOTIDE SEQUENCE [LARGE SCALE GENOMIC DNA]</scope>
    <source>
        <strain evidence="3 4">SKay4041</strain>
    </source>
</reference>
<dbReference type="EMBL" id="KZ301992">
    <property type="protein sequence ID" value="PFH51088.1"/>
    <property type="molecule type" value="Genomic_DNA"/>
</dbReference>
<keyword evidence="4" id="KW-1185">Reference proteome</keyword>
<dbReference type="Proteomes" id="UP000242287">
    <property type="component" value="Unassembled WGS sequence"/>
</dbReference>
<feature type="compositionally biased region" description="Basic and acidic residues" evidence="1">
    <location>
        <begin position="149"/>
        <end position="159"/>
    </location>
</feature>
<proteinExistence type="predicted"/>
<dbReference type="PANTHER" id="PTHR11075">
    <property type="entry name" value="PEPTIDE CHAIN RELEASE FACTOR"/>
    <property type="match status" value="1"/>
</dbReference>
<dbReference type="GO" id="GO:0005762">
    <property type="term" value="C:mitochondrial large ribosomal subunit"/>
    <property type="evidence" value="ECO:0007669"/>
    <property type="project" value="TreeGrafter"/>
</dbReference>
<dbReference type="AlphaFoldDB" id="A0A2A9NLX0"/>
<feature type="region of interest" description="Disordered" evidence="1">
    <location>
        <begin position="146"/>
        <end position="191"/>
    </location>
</feature>
<dbReference type="Gene3D" id="3.30.160.20">
    <property type="match status" value="1"/>
</dbReference>
<evidence type="ECO:0000259" key="2">
    <source>
        <dbReference type="Pfam" id="PF00472"/>
    </source>
</evidence>
<protein>
    <recommendedName>
        <fullName evidence="2">Prokaryotic-type class I peptide chain release factors domain-containing protein</fullName>
    </recommendedName>
</protein>
<feature type="compositionally biased region" description="Basic residues" evidence="1">
    <location>
        <begin position="169"/>
        <end position="178"/>
    </location>
</feature>
<dbReference type="GO" id="GO:0070126">
    <property type="term" value="P:mitochondrial translational termination"/>
    <property type="evidence" value="ECO:0007669"/>
    <property type="project" value="TreeGrafter"/>
</dbReference>
<evidence type="ECO:0000256" key="1">
    <source>
        <dbReference type="SAM" id="MobiDB-lite"/>
    </source>
</evidence>
<dbReference type="GO" id="GO:0004045">
    <property type="term" value="F:peptidyl-tRNA hydrolase activity"/>
    <property type="evidence" value="ECO:0007669"/>
    <property type="project" value="TreeGrafter"/>
</dbReference>
<sequence>MIPIQLRWAIARYPLELRLFSTLSDVFPIPPSLKSLDTPVDKAMARQWVAELKKHTIPKHLVEFTFARSSGPGGQNVNKVNTKATLRCQLHSPWIPLWAREELRRCNYYLASKDELLISSTTHRSQAQNIAECIDRLHEVLVSASSKPIKNDPSAEQKQKLANLQRAEKSRRRQKKSHKSDIKKSRRKDWD</sequence>